<dbReference type="EMBL" id="JACDXX010000002">
    <property type="protein sequence ID" value="MCB5408841.1"/>
    <property type="molecule type" value="Genomic_DNA"/>
</dbReference>
<gene>
    <name evidence="1" type="ORF">H0485_02305</name>
</gene>
<dbReference type="InterPro" id="IPR009200">
    <property type="entry name" value="DUF1269_membrane"/>
</dbReference>
<dbReference type="RefSeq" id="WP_226933743.1">
    <property type="nucleotide sequence ID" value="NZ_JACDXX010000002.1"/>
</dbReference>
<organism evidence="1 2">
    <name type="scientific">Pseudogemmobacter faecipullorum</name>
    <dbReference type="NCBI Taxonomy" id="2755041"/>
    <lineage>
        <taxon>Bacteria</taxon>
        <taxon>Pseudomonadati</taxon>
        <taxon>Pseudomonadota</taxon>
        <taxon>Alphaproteobacteria</taxon>
        <taxon>Rhodobacterales</taxon>
        <taxon>Paracoccaceae</taxon>
        <taxon>Pseudogemmobacter</taxon>
    </lineage>
</organism>
<accession>A0ABS8CHH6</accession>
<dbReference type="Proteomes" id="UP001198571">
    <property type="component" value="Unassembled WGS sequence"/>
</dbReference>
<evidence type="ECO:0000313" key="2">
    <source>
        <dbReference type="Proteomes" id="UP001198571"/>
    </source>
</evidence>
<sequence>MSDLIIVAFPDESTAFEARAGLVRLQKEYLIEMEDAVVITRDHDGNVKLHQAVNMTAAGAVGGTFWGALIGLLFLNPLIGAAAGAGAGAISGALTDVGIEDRFLKEVGTSLENGQSALAVLVRKMTGDKVLARMSEFHAKARVLQTSLTDETEARLRAALATSTAPAGAAAPDQPPPHQG</sequence>
<name>A0ABS8CHH6_9RHOB</name>
<proteinExistence type="predicted"/>
<comment type="caution">
    <text evidence="1">The sequence shown here is derived from an EMBL/GenBank/DDBJ whole genome shotgun (WGS) entry which is preliminary data.</text>
</comment>
<keyword evidence="2" id="KW-1185">Reference proteome</keyword>
<dbReference type="Pfam" id="PF06897">
    <property type="entry name" value="DUF1269"/>
    <property type="match status" value="1"/>
</dbReference>
<reference evidence="1 2" key="1">
    <citation type="submission" date="2020-07" db="EMBL/GenBank/DDBJ databases">
        <title>Pseudogemmobacter sp. nov., isolated from poultry manure in Taiwan.</title>
        <authorList>
            <person name="Lin S.-Y."/>
            <person name="Tang Y.-S."/>
            <person name="Young C.-C."/>
        </authorList>
    </citation>
    <scope>NUCLEOTIDE SEQUENCE [LARGE SCALE GENOMIC DNA]</scope>
    <source>
        <strain evidence="1 2">CC-YST710</strain>
    </source>
</reference>
<evidence type="ECO:0000313" key="1">
    <source>
        <dbReference type="EMBL" id="MCB5408841.1"/>
    </source>
</evidence>
<protein>
    <submittedName>
        <fullName evidence="1">DUF1269 domain-containing protein</fullName>
    </submittedName>
</protein>